<reference evidence="2 3" key="1">
    <citation type="journal article" date="2023" name="Mol. Phylogenet. Evol.">
        <title>Genome-scale phylogeny and comparative genomics of the fungal order Sordariales.</title>
        <authorList>
            <person name="Hensen N."/>
            <person name="Bonometti L."/>
            <person name="Westerberg I."/>
            <person name="Brannstrom I.O."/>
            <person name="Guillou S."/>
            <person name="Cros-Aarteil S."/>
            <person name="Calhoun S."/>
            <person name="Haridas S."/>
            <person name="Kuo A."/>
            <person name="Mondo S."/>
            <person name="Pangilinan J."/>
            <person name="Riley R."/>
            <person name="LaButti K."/>
            <person name="Andreopoulos B."/>
            <person name="Lipzen A."/>
            <person name="Chen C."/>
            <person name="Yan M."/>
            <person name="Daum C."/>
            <person name="Ng V."/>
            <person name="Clum A."/>
            <person name="Steindorff A."/>
            <person name="Ohm R.A."/>
            <person name="Martin F."/>
            <person name="Silar P."/>
            <person name="Natvig D.O."/>
            <person name="Lalanne C."/>
            <person name="Gautier V."/>
            <person name="Ament-Velasquez S.L."/>
            <person name="Kruys A."/>
            <person name="Hutchinson M.I."/>
            <person name="Powell A.J."/>
            <person name="Barry K."/>
            <person name="Miller A.N."/>
            <person name="Grigoriev I.V."/>
            <person name="Debuchy R."/>
            <person name="Gladieux P."/>
            <person name="Hiltunen Thoren M."/>
            <person name="Johannesson H."/>
        </authorList>
    </citation>
    <scope>NUCLEOTIDE SEQUENCE [LARGE SCALE GENOMIC DNA]</scope>
    <source>
        <strain evidence="2 3">FGSC 10403</strain>
    </source>
</reference>
<comment type="caution">
    <text evidence="2">The sequence shown here is derived from an EMBL/GenBank/DDBJ whole genome shotgun (WGS) entry which is preliminary data.</text>
</comment>
<evidence type="ECO:0000256" key="1">
    <source>
        <dbReference type="SAM" id="MobiDB-lite"/>
    </source>
</evidence>
<evidence type="ECO:0000313" key="2">
    <source>
        <dbReference type="EMBL" id="KAK3490221.1"/>
    </source>
</evidence>
<sequence>MPIARKSGARLSAAVDTANRRSVYGRGSYGSAPAPVIYDASTVSPSVRPSVRPSGSAITYHGSFLLKPSLNRTELAYAMINFTGGDQIVLLKTVNLTVYAVNLNEINSDQTFVSNPVIRSRPRSAYVQALNLEIYKCTTNIPHQHHQIHRSTLSPQILKPDLGLINVVARPSIQPDPVPTDPDGSRSVGSKFRIYFEPLQITASSSHRISPTYRERGGYLGRDIGLLADCGWIDGWLVLVVLYLFYGWSTPERTSTDTSLQTERTKMRSSRIDS</sequence>
<keyword evidence="3" id="KW-1185">Reference proteome</keyword>
<dbReference type="RefSeq" id="XP_062691404.1">
    <property type="nucleotide sequence ID" value="XM_062839741.1"/>
</dbReference>
<organism evidence="2 3">
    <name type="scientific">Neurospora hispaniola</name>
    <dbReference type="NCBI Taxonomy" id="588809"/>
    <lineage>
        <taxon>Eukaryota</taxon>
        <taxon>Fungi</taxon>
        <taxon>Dikarya</taxon>
        <taxon>Ascomycota</taxon>
        <taxon>Pezizomycotina</taxon>
        <taxon>Sordariomycetes</taxon>
        <taxon>Sordariomycetidae</taxon>
        <taxon>Sordariales</taxon>
        <taxon>Sordariaceae</taxon>
        <taxon>Neurospora</taxon>
    </lineage>
</organism>
<dbReference type="Proteomes" id="UP001285908">
    <property type="component" value="Unassembled WGS sequence"/>
</dbReference>
<name>A0AAJ0I527_9PEZI</name>
<dbReference type="GeneID" id="87877363"/>
<proteinExistence type="predicted"/>
<accession>A0AAJ0I527</accession>
<dbReference type="EMBL" id="JAULSX010000005">
    <property type="protein sequence ID" value="KAK3490221.1"/>
    <property type="molecule type" value="Genomic_DNA"/>
</dbReference>
<evidence type="ECO:0000313" key="3">
    <source>
        <dbReference type="Proteomes" id="UP001285908"/>
    </source>
</evidence>
<feature type="region of interest" description="Disordered" evidence="1">
    <location>
        <begin position="253"/>
        <end position="274"/>
    </location>
</feature>
<feature type="compositionally biased region" description="Basic and acidic residues" evidence="1">
    <location>
        <begin position="263"/>
        <end position="274"/>
    </location>
</feature>
<protein>
    <submittedName>
        <fullName evidence="2">Uncharacterized protein</fullName>
    </submittedName>
</protein>
<feature type="compositionally biased region" description="Polar residues" evidence="1">
    <location>
        <begin position="253"/>
        <end position="262"/>
    </location>
</feature>
<gene>
    <name evidence="2" type="ORF">B0T23DRAFT_420763</name>
</gene>
<dbReference type="AlphaFoldDB" id="A0AAJ0I527"/>